<dbReference type="PANTHER" id="PTHR12818:SF0">
    <property type="entry name" value="TRNA (ADENINE(37)-N6)-METHYLTRANSFERASE"/>
    <property type="match status" value="1"/>
</dbReference>
<evidence type="ECO:0000259" key="1">
    <source>
        <dbReference type="Pfam" id="PF01980"/>
    </source>
</evidence>
<name>A0ABN5XEC0_9EURY</name>
<organism evidence="2 3">
    <name type="scientific">Methanoculleus chikugoensis</name>
    <dbReference type="NCBI Taxonomy" id="118126"/>
    <lineage>
        <taxon>Archaea</taxon>
        <taxon>Methanobacteriati</taxon>
        <taxon>Methanobacteriota</taxon>
        <taxon>Stenosarchaea group</taxon>
        <taxon>Methanomicrobia</taxon>
        <taxon>Methanomicrobiales</taxon>
        <taxon>Methanomicrobiaceae</taxon>
        <taxon>Methanoculleus</taxon>
    </lineage>
</organism>
<dbReference type="PANTHER" id="PTHR12818">
    <property type="entry name" value="TRNA (ADENINE(37)-N6)-METHYLTRANSFERASE"/>
    <property type="match status" value="1"/>
</dbReference>
<dbReference type="InterPro" id="IPR023368">
    <property type="entry name" value="UPF0066_cons_site"/>
</dbReference>
<protein>
    <submittedName>
        <fullName evidence="2">tRNA (N6-threonylcarbamoyladenosine(37)-N6)-methyltransferase TrmO</fullName>
    </submittedName>
</protein>
<dbReference type="NCBIfam" id="TIGR00104">
    <property type="entry name" value="tRNA_TsaA"/>
    <property type="match status" value="1"/>
</dbReference>
<evidence type="ECO:0000313" key="3">
    <source>
        <dbReference type="Proteomes" id="UP000824969"/>
    </source>
</evidence>
<dbReference type="PROSITE" id="PS01318">
    <property type="entry name" value="TSAA_1"/>
    <property type="match status" value="1"/>
</dbReference>
<sequence>MQSDGGGDSGMAAIECTPIGVVRSPYRVRGDAPRQGRLADTVAEIRVLETYAAGLEGIERSSHLIVLYWLDRAERGLLFAKPPGETRERGVFSTRSPARPNPIGFGIVDLVRREGDVLVVRGLDALDGTPVLDIKPYSPEIDCIPEATGGWHIKK</sequence>
<proteinExistence type="predicted"/>
<dbReference type="InterPro" id="IPR040372">
    <property type="entry name" value="YaeB-like"/>
</dbReference>
<reference evidence="2 3" key="1">
    <citation type="submission" date="2019-06" db="EMBL/GenBank/DDBJ databases">
        <title>Complete genome sequence of Methanoculleus chikugoensis strain MG62.</title>
        <authorList>
            <person name="Asakawa S."/>
            <person name="Dianou D."/>
        </authorList>
    </citation>
    <scope>NUCLEOTIDE SEQUENCE [LARGE SCALE GENOMIC DNA]</scope>
    <source>
        <strain evidence="2 3">MG62</strain>
    </source>
</reference>
<keyword evidence="3" id="KW-1185">Reference proteome</keyword>
<dbReference type="Proteomes" id="UP000824969">
    <property type="component" value="Chromosome"/>
</dbReference>
<evidence type="ECO:0000313" key="2">
    <source>
        <dbReference type="EMBL" id="BBL67276.1"/>
    </source>
</evidence>
<feature type="domain" description="TsaA-like" evidence="1">
    <location>
        <begin position="31"/>
        <end position="142"/>
    </location>
</feature>
<dbReference type="EMBL" id="AP019781">
    <property type="protein sequence ID" value="BBL67276.1"/>
    <property type="molecule type" value="Genomic_DNA"/>
</dbReference>
<dbReference type="Pfam" id="PF01980">
    <property type="entry name" value="TrmO_N"/>
    <property type="match status" value="1"/>
</dbReference>
<accession>A0ABN5XEC0</accession>
<gene>
    <name evidence="2" type="ORF">MchiMG62_04570</name>
</gene>
<dbReference type="InterPro" id="IPR023370">
    <property type="entry name" value="TrmO-like_N"/>
</dbReference>
<dbReference type="CDD" id="cd09281">
    <property type="entry name" value="UPF0066"/>
    <property type="match status" value="1"/>
</dbReference>